<comment type="function">
    <text evidence="1">Defense against chitin-containing fungal pathogens.</text>
</comment>
<evidence type="ECO:0000313" key="6">
    <source>
        <dbReference type="Proteomes" id="UP001190926"/>
    </source>
</evidence>
<sequence>MCYIEENGGQSKTYCGKSDPEWPCAPNKRYYGRGPLQLTWNYNYGAAGQDIGFDGLKNPEIVATNPLISIKASVWFWMQNCHATFVSGNGFGATIRAINSLECNGGNAAQVTSRVNYYKDYCKQLRVDPGPNLRC</sequence>
<organism evidence="5 6">
    <name type="scientific">Perilla frutescens var. hirtella</name>
    <name type="common">Perilla citriodora</name>
    <name type="synonym">Perilla setoyensis</name>
    <dbReference type="NCBI Taxonomy" id="608512"/>
    <lineage>
        <taxon>Eukaryota</taxon>
        <taxon>Viridiplantae</taxon>
        <taxon>Streptophyta</taxon>
        <taxon>Embryophyta</taxon>
        <taxon>Tracheophyta</taxon>
        <taxon>Spermatophyta</taxon>
        <taxon>Magnoliopsida</taxon>
        <taxon>eudicotyledons</taxon>
        <taxon>Gunneridae</taxon>
        <taxon>Pentapetalae</taxon>
        <taxon>asterids</taxon>
        <taxon>lamiids</taxon>
        <taxon>Lamiales</taxon>
        <taxon>Lamiaceae</taxon>
        <taxon>Nepetoideae</taxon>
        <taxon>Elsholtzieae</taxon>
        <taxon>Perilla</taxon>
    </lineage>
</organism>
<keyword evidence="2" id="KW-0611">Plant defense</keyword>
<evidence type="ECO:0000256" key="2">
    <source>
        <dbReference type="ARBA" id="ARBA00022821"/>
    </source>
</evidence>
<feature type="domain" description="Glycoside hydrolase family 19 catalytic" evidence="4">
    <location>
        <begin position="89"/>
        <end position="135"/>
    </location>
</feature>
<keyword evidence="3" id="KW-0146">Chitin degradation</keyword>
<accession>A0AAD4JGJ7</accession>
<dbReference type="InterPro" id="IPR000726">
    <property type="entry name" value="Glyco_hydro_19_cat"/>
</dbReference>
<gene>
    <name evidence="5" type="ORF">C2S53_012672</name>
</gene>
<dbReference type="GO" id="GO:0006952">
    <property type="term" value="P:defense response"/>
    <property type="evidence" value="ECO:0007669"/>
    <property type="project" value="UniProtKB-KW"/>
</dbReference>
<dbReference type="GO" id="GO:0004568">
    <property type="term" value="F:chitinase activity"/>
    <property type="evidence" value="ECO:0007669"/>
    <property type="project" value="InterPro"/>
</dbReference>
<dbReference type="SUPFAM" id="SSF53955">
    <property type="entry name" value="Lysozyme-like"/>
    <property type="match status" value="1"/>
</dbReference>
<comment type="caution">
    <text evidence="5">The sequence shown here is derived from an EMBL/GenBank/DDBJ whole genome shotgun (WGS) entry which is preliminary data.</text>
</comment>
<dbReference type="GO" id="GO:0016998">
    <property type="term" value="P:cell wall macromolecule catabolic process"/>
    <property type="evidence" value="ECO:0007669"/>
    <property type="project" value="InterPro"/>
</dbReference>
<feature type="domain" description="Glycoside hydrolase family 19 catalytic" evidence="4">
    <location>
        <begin position="2"/>
        <end position="80"/>
    </location>
</feature>
<dbReference type="EMBL" id="SDAM02000058">
    <property type="protein sequence ID" value="KAH6833450.1"/>
    <property type="molecule type" value="Genomic_DNA"/>
</dbReference>
<dbReference type="GO" id="GO:0006032">
    <property type="term" value="P:chitin catabolic process"/>
    <property type="evidence" value="ECO:0007669"/>
    <property type="project" value="UniProtKB-KW"/>
</dbReference>
<name>A0AAD4JGJ7_PERFH</name>
<proteinExistence type="predicted"/>
<dbReference type="PANTHER" id="PTHR22595">
    <property type="entry name" value="CHITINASE-RELATED"/>
    <property type="match status" value="1"/>
</dbReference>
<keyword evidence="3" id="KW-0624">Polysaccharide degradation</keyword>
<keyword evidence="6" id="KW-1185">Reference proteome</keyword>
<dbReference type="Proteomes" id="UP001190926">
    <property type="component" value="Unassembled WGS sequence"/>
</dbReference>
<dbReference type="Gene3D" id="1.10.530.10">
    <property type="match status" value="1"/>
</dbReference>
<evidence type="ECO:0000259" key="4">
    <source>
        <dbReference type="Pfam" id="PF00182"/>
    </source>
</evidence>
<dbReference type="InterPro" id="IPR023346">
    <property type="entry name" value="Lysozyme-like_dom_sf"/>
</dbReference>
<evidence type="ECO:0000313" key="5">
    <source>
        <dbReference type="EMBL" id="KAH6833450.1"/>
    </source>
</evidence>
<dbReference type="CDD" id="cd00325">
    <property type="entry name" value="chitinase_GH19"/>
    <property type="match status" value="1"/>
</dbReference>
<dbReference type="AlphaFoldDB" id="A0AAD4JGJ7"/>
<protein>
    <submittedName>
        <fullName evidence="5">Chitinase family protein</fullName>
    </submittedName>
</protein>
<dbReference type="Pfam" id="PF00182">
    <property type="entry name" value="Glyco_hydro_19"/>
    <property type="match status" value="2"/>
</dbReference>
<reference evidence="5 6" key="1">
    <citation type="journal article" date="2021" name="Nat. Commun.">
        <title>Incipient diploidization of the medicinal plant Perilla within 10,000 years.</title>
        <authorList>
            <person name="Zhang Y."/>
            <person name="Shen Q."/>
            <person name="Leng L."/>
            <person name="Zhang D."/>
            <person name="Chen S."/>
            <person name="Shi Y."/>
            <person name="Ning Z."/>
            <person name="Chen S."/>
        </authorList>
    </citation>
    <scope>NUCLEOTIDE SEQUENCE [LARGE SCALE GENOMIC DNA]</scope>
    <source>
        <strain evidence="6">cv. PC099</strain>
    </source>
</reference>
<evidence type="ECO:0000256" key="1">
    <source>
        <dbReference type="ARBA" id="ARBA00003102"/>
    </source>
</evidence>
<keyword evidence="3" id="KW-0119">Carbohydrate metabolism</keyword>
<evidence type="ECO:0000256" key="3">
    <source>
        <dbReference type="ARBA" id="ARBA00023024"/>
    </source>
</evidence>
<dbReference type="PANTHER" id="PTHR22595:SF193">
    <property type="entry name" value="ENDOCHITINASE EP3"/>
    <property type="match status" value="1"/>
</dbReference>